<dbReference type="AlphaFoldDB" id="A0A1B2HE57"/>
<dbReference type="KEGG" id="led:BBK82_07980"/>
<protein>
    <submittedName>
        <fullName evidence="2">Uncharacterized protein</fullName>
    </submittedName>
</protein>
<name>A0A1B2HE57_9PSEU</name>
<sequence>MTTDPISRSARAAARRLAETHGAALEPQVEAALYARARDQRPTQYLDPVALGSLIVSVATLAWTVITDWPPTRPRPTREDIKPTVKDELNIDDPSADEVIDVVVDESLKDAEEEE</sequence>
<organism evidence="2 3">
    <name type="scientific">Lentzea guizhouensis</name>
    <dbReference type="NCBI Taxonomy" id="1586287"/>
    <lineage>
        <taxon>Bacteria</taxon>
        <taxon>Bacillati</taxon>
        <taxon>Actinomycetota</taxon>
        <taxon>Actinomycetes</taxon>
        <taxon>Pseudonocardiales</taxon>
        <taxon>Pseudonocardiaceae</taxon>
        <taxon>Lentzea</taxon>
    </lineage>
</organism>
<gene>
    <name evidence="2" type="ORF">BBK82_07980</name>
</gene>
<dbReference type="EMBL" id="CP016793">
    <property type="protein sequence ID" value="ANZ36015.1"/>
    <property type="molecule type" value="Genomic_DNA"/>
</dbReference>
<dbReference type="Proteomes" id="UP000093053">
    <property type="component" value="Chromosome"/>
</dbReference>
<evidence type="ECO:0000256" key="1">
    <source>
        <dbReference type="SAM" id="Phobius"/>
    </source>
</evidence>
<keyword evidence="1" id="KW-1133">Transmembrane helix</keyword>
<keyword evidence="3" id="KW-1185">Reference proteome</keyword>
<proteinExistence type="predicted"/>
<dbReference type="OrthoDB" id="3383684at2"/>
<evidence type="ECO:0000313" key="2">
    <source>
        <dbReference type="EMBL" id="ANZ36015.1"/>
    </source>
</evidence>
<keyword evidence="1" id="KW-0812">Transmembrane</keyword>
<feature type="transmembrane region" description="Helical" evidence="1">
    <location>
        <begin position="45"/>
        <end position="66"/>
    </location>
</feature>
<evidence type="ECO:0000313" key="3">
    <source>
        <dbReference type="Proteomes" id="UP000093053"/>
    </source>
</evidence>
<keyword evidence="1" id="KW-0472">Membrane</keyword>
<reference evidence="2 3" key="1">
    <citation type="submission" date="2016-07" db="EMBL/GenBank/DDBJ databases">
        <title>Complete genome sequence of the Lentzea guizhouensis DHS C013.</title>
        <authorList>
            <person name="Cao C."/>
        </authorList>
    </citation>
    <scope>NUCLEOTIDE SEQUENCE [LARGE SCALE GENOMIC DNA]</scope>
    <source>
        <strain evidence="2 3">DHS C013</strain>
    </source>
</reference>
<dbReference type="RefSeq" id="WP_065914422.1">
    <property type="nucleotide sequence ID" value="NZ_CP016793.1"/>
</dbReference>
<accession>A0A1B2HE57</accession>